<evidence type="ECO:0000313" key="2">
    <source>
        <dbReference type="Proteomes" id="UP000015927"/>
    </source>
</evidence>
<dbReference type="KEGG" id="lpi:LBPG_00230"/>
<organism evidence="1 2">
    <name type="scientific">Lacticaseibacillus paracasei subsp. paracasei 8700:2</name>
    <dbReference type="NCBI Taxonomy" id="537973"/>
    <lineage>
        <taxon>Bacteria</taxon>
        <taxon>Bacillati</taxon>
        <taxon>Bacillota</taxon>
        <taxon>Bacilli</taxon>
        <taxon>Lactobacillales</taxon>
        <taxon>Lactobacillaceae</taxon>
        <taxon>Lacticaseibacillus</taxon>
    </lineage>
</organism>
<dbReference type="EMBL" id="CP002391">
    <property type="protein sequence ID" value="EEQ64781.1"/>
    <property type="molecule type" value="Genomic_DNA"/>
</dbReference>
<gene>
    <name evidence="1" type="ORF">LBPG_00230</name>
</gene>
<sequence length="105" mass="12316">MEKYDDEFDFVAKKISGNEPITIEKIIEDAQQNTNNYNIEVIERFLSLIVYNAKEFLCDDIVIRPEKCKLHRPDGMNDKIFKSLMSDLIVEIEKDIHNNEAFNGF</sequence>
<accession>A0A826HSP8</accession>
<name>A0A826HSP8_LACPA</name>
<protein>
    <submittedName>
        <fullName evidence="1">Uncharacterized protein</fullName>
    </submittedName>
</protein>
<dbReference type="AlphaFoldDB" id="A0A826HSP8"/>
<dbReference type="RefSeq" id="WP_003658063.1">
    <property type="nucleotide sequence ID" value="NC_022112.1"/>
</dbReference>
<dbReference type="GeneID" id="57089697"/>
<proteinExistence type="predicted"/>
<reference evidence="1 2" key="1">
    <citation type="submission" date="2010-12" db="EMBL/GenBank/DDBJ databases">
        <title>The Genome Sequence of Lactobacillus paracasei subsp. paracasei strain 8700:2.</title>
        <authorList>
            <consortium name="The Broad Institute Genome Sequencing Platform"/>
            <person name="Ward D."/>
            <person name="Earl A."/>
            <person name="Feldgarden M."/>
            <person name="Young S.K."/>
            <person name="Gargeya S."/>
            <person name="Zeng Q."/>
            <person name="Alvarado L."/>
            <person name="Berlin A."/>
            <person name="Bochicchio J."/>
            <person name="Chapman S.B."/>
            <person name="Chen Z."/>
            <person name="Freedman E."/>
            <person name="Gellesch M."/>
            <person name="Goldberg J."/>
            <person name="Griggs A."/>
            <person name="Gujja S."/>
            <person name="Heilman E."/>
            <person name="Heiman D."/>
            <person name="Howarth C."/>
            <person name="Mehta T."/>
            <person name="Neiman D."/>
            <person name="Pearson M."/>
            <person name="Roberts A."/>
            <person name="Saif S."/>
            <person name="Shea T."/>
            <person name="Shenoy N."/>
            <person name="Sisk P."/>
            <person name="Stolte C."/>
            <person name="Sykes S."/>
            <person name="White J."/>
            <person name="Yandava C."/>
            <person name="Saulnier D."/>
            <person name="Haas B."/>
            <person name="Nusbaum C."/>
            <person name="Birren B."/>
        </authorList>
    </citation>
    <scope>NUCLEOTIDE SEQUENCE [LARGE SCALE GENOMIC DNA]</scope>
    <source>
        <strain evidence="1 2">8700:2</strain>
    </source>
</reference>
<dbReference type="Proteomes" id="UP000015927">
    <property type="component" value="Chromosome"/>
</dbReference>
<evidence type="ECO:0000313" key="1">
    <source>
        <dbReference type="EMBL" id="EEQ64781.1"/>
    </source>
</evidence>